<sequence length="252" mass="27435">MNEEELAQGVSSELVLSVLRNCPGGSITAIYLSRCRDVAFVDDCLSFPNPSRRQTTTCCHGSSLSRGGDTPPGRVQLHCYDPQMTFILTLKQCGDGLQWHPRPCRRFQVQKVITSAKGSTGRGFLNLVDLCLGLKTPQIPSRIAQLDRWASAPSRLHSTSQPSLLADTEDAGLFSCRLEASSASHLICSCCKNRSWAPPPALHSRRLIGRLVISACILQSAVSPLPSADQWLHSTVGFSRARPIVSMLGHAR</sequence>
<protein>
    <submittedName>
        <fullName evidence="1">Predicted protein</fullName>
    </submittedName>
</protein>
<evidence type="ECO:0000313" key="2">
    <source>
        <dbReference type="Proteomes" id="UP000002668"/>
    </source>
</evidence>
<dbReference type="EMBL" id="FP929128">
    <property type="protein sequence ID" value="CBX96329.1"/>
    <property type="molecule type" value="Genomic_DNA"/>
</dbReference>
<proteinExistence type="predicted"/>
<accession>E4ZY84</accession>
<dbReference type="OrthoDB" id="3774281at2759"/>
<dbReference type="VEuPathDB" id="FungiDB:LEMA_P112480.1"/>
<dbReference type="Proteomes" id="UP000002668">
    <property type="component" value="Genome"/>
</dbReference>
<organism evidence="2">
    <name type="scientific">Leptosphaeria maculans (strain JN3 / isolate v23.1.3 / race Av1-4-5-6-7-8)</name>
    <name type="common">Blackleg fungus</name>
    <name type="synonym">Phoma lingam</name>
    <dbReference type="NCBI Taxonomy" id="985895"/>
    <lineage>
        <taxon>Eukaryota</taxon>
        <taxon>Fungi</taxon>
        <taxon>Dikarya</taxon>
        <taxon>Ascomycota</taxon>
        <taxon>Pezizomycotina</taxon>
        <taxon>Dothideomycetes</taxon>
        <taxon>Pleosporomycetidae</taxon>
        <taxon>Pleosporales</taxon>
        <taxon>Pleosporineae</taxon>
        <taxon>Leptosphaeriaceae</taxon>
        <taxon>Plenodomus</taxon>
        <taxon>Plenodomus lingam/Leptosphaeria maculans species complex</taxon>
    </lineage>
</organism>
<reference evidence="2" key="1">
    <citation type="journal article" date="2011" name="Nat. Commun.">
        <title>Effector diversification within compartments of the Leptosphaeria maculans genome affected by Repeat-Induced Point mutations.</title>
        <authorList>
            <person name="Rouxel T."/>
            <person name="Grandaubert J."/>
            <person name="Hane J.K."/>
            <person name="Hoede C."/>
            <person name="van de Wouw A.P."/>
            <person name="Couloux A."/>
            <person name="Dominguez V."/>
            <person name="Anthouard V."/>
            <person name="Bally P."/>
            <person name="Bourras S."/>
            <person name="Cozijnsen A.J."/>
            <person name="Ciuffetti L.M."/>
            <person name="Degrave A."/>
            <person name="Dilmaghani A."/>
            <person name="Duret L."/>
            <person name="Fudal I."/>
            <person name="Goodwin S.B."/>
            <person name="Gout L."/>
            <person name="Glaser N."/>
            <person name="Linglin J."/>
            <person name="Kema G.H.J."/>
            <person name="Lapalu N."/>
            <person name="Lawrence C.B."/>
            <person name="May K."/>
            <person name="Meyer M."/>
            <person name="Ollivier B."/>
            <person name="Poulain J."/>
            <person name="Schoch C.L."/>
            <person name="Simon A."/>
            <person name="Spatafora J.W."/>
            <person name="Stachowiak A."/>
            <person name="Turgeon B.G."/>
            <person name="Tyler B.M."/>
            <person name="Vincent D."/>
            <person name="Weissenbach J."/>
            <person name="Amselem J."/>
            <person name="Quesneville H."/>
            <person name="Oliver R.P."/>
            <person name="Wincker P."/>
            <person name="Balesdent M.-H."/>
            <person name="Howlett B.J."/>
        </authorList>
    </citation>
    <scope>NUCLEOTIDE SEQUENCE [LARGE SCALE GENOMIC DNA]</scope>
    <source>
        <strain evidence="2">JN3 / isolate v23.1.3 / race Av1-4-5-6-7-8</strain>
    </source>
</reference>
<keyword evidence="2" id="KW-1185">Reference proteome</keyword>
<name>E4ZY84_LEPMJ</name>
<dbReference type="InParanoid" id="E4ZY84"/>
<evidence type="ECO:0000313" key="1">
    <source>
        <dbReference type="EMBL" id="CBX96329.1"/>
    </source>
</evidence>
<dbReference type="AlphaFoldDB" id="E4ZY84"/>
<dbReference type="HOGENOM" id="CLU_1102964_0_0_1"/>
<gene>
    <name evidence="1" type="ORF">LEMA_P112480.1</name>
</gene>